<comment type="function">
    <text evidence="6">Specifically methylates the adenine in position 1618 of 23S rRNA.</text>
</comment>
<protein>
    <recommendedName>
        <fullName evidence="6">Ribosomal RNA large subunit methyltransferase F</fullName>
        <ecNumber evidence="6">2.1.1.181</ecNumber>
    </recommendedName>
    <alternativeName>
        <fullName evidence="6">23S rRNA mA1618 methyltransferase</fullName>
    </alternativeName>
    <alternativeName>
        <fullName evidence="6">rRNA adenine N-6-methyltransferase</fullName>
    </alternativeName>
</protein>
<dbReference type="PANTHER" id="PTHR13393">
    <property type="entry name" value="SAM-DEPENDENT METHYLTRANSFERASE"/>
    <property type="match status" value="1"/>
</dbReference>
<keyword evidence="8" id="KW-1185">Reference proteome</keyword>
<dbReference type="GO" id="GO:0052907">
    <property type="term" value="F:23S rRNA (adenine(1618)-N(6))-methyltransferase activity"/>
    <property type="evidence" value="ECO:0007669"/>
    <property type="project" value="UniProtKB-EC"/>
</dbReference>
<dbReference type="HAMAP" id="MF_01848">
    <property type="entry name" value="23SrRNA_methyltr_F"/>
    <property type="match status" value="1"/>
</dbReference>
<evidence type="ECO:0000256" key="3">
    <source>
        <dbReference type="ARBA" id="ARBA00022603"/>
    </source>
</evidence>
<accession>A0ABT8CP99</accession>
<reference evidence="8" key="1">
    <citation type="journal article" date="2019" name="Int. J. Syst. Evol. Microbiol.">
        <title>The Global Catalogue of Microorganisms (GCM) 10K type strain sequencing project: providing services to taxonomists for standard genome sequencing and annotation.</title>
        <authorList>
            <consortium name="The Broad Institute Genomics Platform"/>
            <consortium name="The Broad Institute Genome Sequencing Center for Infectious Disease"/>
            <person name="Wu L."/>
            <person name="Ma J."/>
        </authorList>
    </citation>
    <scope>NUCLEOTIDE SEQUENCE [LARGE SCALE GENOMIC DNA]</scope>
    <source>
        <strain evidence="8">CECT 7184</strain>
    </source>
</reference>
<dbReference type="InterPro" id="IPR016909">
    <property type="entry name" value="rRNA_lsu_MeTfrase_F"/>
</dbReference>
<sequence length="302" mass="34771">MKKTEESKKKLHPRNKHNTLYDFDELKIYVPDLSFYIIKNPSGYTTIDFSDPKAVRLLNKALLMSVYKLTYWELPKDNLCPPIPGRADYIHYIADLLAESNHNSIPTGSNVRILDIGVGANIIYPLIGVSEYGWQFVGSDVNPVSLEAASYIINNNPNLISNISLRLQPNKKNILKNIISDTEKFHVVLCNPPFFKSKEEAYKQTFRKLKNLQGKKPEQTLHNFGGLSNELWYEGGELEFISNYIKESKEYKNQVNWFTSLIANKDHLHPLKRLLKKVGVAEVRVIDMQQGNKISRILAWKY</sequence>
<dbReference type="Pfam" id="PF05971">
    <property type="entry name" value="Methyltransf_10"/>
    <property type="match status" value="1"/>
</dbReference>
<evidence type="ECO:0000256" key="2">
    <source>
        <dbReference type="ARBA" id="ARBA00022552"/>
    </source>
</evidence>
<dbReference type="SUPFAM" id="SSF53335">
    <property type="entry name" value="S-adenosyl-L-methionine-dependent methyltransferases"/>
    <property type="match status" value="1"/>
</dbReference>
<dbReference type="PROSITE" id="PS00092">
    <property type="entry name" value="N6_MTASE"/>
    <property type="match status" value="1"/>
</dbReference>
<comment type="similarity">
    <text evidence="6">Belongs to the methyltransferase superfamily. METTL16/RlmF family.</text>
</comment>
<evidence type="ECO:0000256" key="6">
    <source>
        <dbReference type="HAMAP-Rule" id="MF_01848"/>
    </source>
</evidence>
<keyword evidence="1 6" id="KW-0963">Cytoplasm</keyword>
<organism evidence="7 8">
    <name type="scientific">Paenimyroides ceti</name>
    <dbReference type="NCBI Taxonomy" id="395087"/>
    <lineage>
        <taxon>Bacteria</taxon>
        <taxon>Pseudomonadati</taxon>
        <taxon>Bacteroidota</taxon>
        <taxon>Flavobacteriia</taxon>
        <taxon>Flavobacteriales</taxon>
        <taxon>Flavobacteriaceae</taxon>
        <taxon>Paenimyroides</taxon>
    </lineage>
</organism>
<evidence type="ECO:0000256" key="1">
    <source>
        <dbReference type="ARBA" id="ARBA00022490"/>
    </source>
</evidence>
<dbReference type="Gene3D" id="3.40.50.150">
    <property type="entry name" value="Vaccinia Virus protein VP39"/>
    <property type="match status" value="1"/>
</dbReference>
<dbReference type="EC" id="2.1.1.181" evidence="6"/>
<proteinExistence type="inferred from homology"/>
<dbReference type="InterPro" id="IPR029063">
    <property type="entry name" value="SAM-dependent_MTases_sf"/>
</dbReference>
<comment type="catalytic activity">
    <reaction evidence="6">
        <text>adenosine(1618) in 23S rRNA + S-adenosyl-L-methionine = N(6)-methyladenosine(1618) in 23S rRNA + S-adenosyl-L-homocysteine + H(+)</text>
        <dbReference type="Rhea" id="RHEA:16497"/>
        <dbReference type="Rhea" id="RHEA-COMP:10229"/>
        <dbReference type="Rhea" id="RHEA-COMP:10231"/>
        <dbReference type="ChEBI" id="CHEBI:15378"/>
        <dbReference type="ChEBI" id="CHEBI:57856"/>
        <dbReference type="ChEBI" id="CHEBI:59789"/>
        <dbReference type="ChEBI" id="CHEBI:74411"/>
        <dbReference type="ChEBI" id="CHEBI:74449"/>
        <dbReference type="EC" id="2.1.1.181"/>
    </reaction>
</comment>
<dbReference type="InterPro" id="IPR010286">
    <property type="entry name" value="METTL16/RlmF"/>
</dbReference>
<comment type="subcellular location">
    <subcellularLocation>
        <location evidence="6">Cytoplasm</location>
    </subcellularLocation>
</comment>
<dbReference type="RefSeq" id="WP_290362383.1">
    <property type="nucleotide sequence ID" value="NZ_JAUFQU010000001.1"/>
</dbReference>
<dbReference type="EMBL" id="JAUFQU010000001">
    <property type="protein sequence ID" value="MDN3706303.1"/>
    <property type="molecule type" value="Genomic_DNA"/>
</dbReference>
<keyword evidence="4 6" id="KW-0808">Transferase</keyword>
<dbReference type="InterPro" id="IPR002052">
    <property type="entry name" value="DNA_methylase_N6_adenine_CS"/>
</dbReference>
<dbReference type="PANTHER" id="PTHR13393:SF0">
    <property type="entry name" value="RNA N6-ADENOSINE-METHYLTRANSFERASE METTL16"/>
    <property type="match status" value="1"/>
</dbReference>
<keyword evidence="5 6" id="KW-0949">S-adenosyl-L-methionine</keyword>
<evidence type="ECO:0000256" key="4">
    <source>
        <dbReference type="ARBA" id="ARBA00022679"/>
    </source>
</evidence>
<keyword evidence="3 6" id="KW-0489">Methyltransferase</keyword>
<dbReference type="PIRSF" id="PIRSF029038">
    <property type="entry name" value="Mtase_YbiN_prd"/>
    <property type="match status" value="1"/>
</dbReference>
<comment type="caution">
    <text evidence="7">The sequence shown here is derived from an EMBL/GenBank/DDBJ whole genome shotgun (WGS) entry which is preliminary data.</text>
</comment>
<dbReference type="Proteomes" id="UP001242368">
    <property type="component" value="Unassembled WGS sequence"/>
</dbReference>
<dbReference type="CDD" id="cd02440">
    <property type="entry name" value="AdoMet_MTases"/>
    <property type="match status" value="1"/>
</dbReference>
<evidence type="ECO:0000256" key="5">
    <source>
        <dbReference type="ARBA" id="ARBA00022691"/>
    </source>
</evidence>
<name>A0ABT8CP99_9FLAO</name>
<keyword evidence="2 6" id="KW-0698">rRNA processing</keyword>
<evidence type="ECO:0000313" key="8">
    <source>
        <dbReference type="Proteomes" id="UP001242368"/>
    </source>
</evidence>
<gene>
    <name evidence="6 7" type="primary">rlmF</name>
    <name evidence="7" type="ORF">QW060_04090</name>
</gene>
<evidence type="ECO:0000313" key="7">
    <source>
        <dbReference type="EMBL" id="MDN3706303.1"/>
    </source>
</evidence>
<dbReference type="NCBIfam" id="NF008725">
    <property type="entry name" value="PRK11727.1"/>
    <property type="match status" value="1"/>
</dbReference>